<organism evidence="5 6">
    <name type="scientific">Sporolactobacillus inulinus</name>
    <dbReference type="NCBI Taxonomy" id="2078"/>
    <lineage>
        <taxon>Bacteria</taxon>
        <taxon>Bacillati</taxon>
        <taxon>Bacillota</taxon>
        <taxon>Bacilli</taxon>
        <taxon>Bacillales</taxon>
        <taxon>Sporolactobacillaceae</taxon>
        <taxon>Sporolactobacillus</taxon>
    </lineage>
</organism>
<dbReference type="InterPro" id="IPR049940">
    <property type="entry name" value="GluQ/Sye"/>
</dbReference>
<keyword evidence="2" id="KW-0547">Nucleotide-binding</keyword>
<dbReference type="GO" id="GO:0005524">
    <property type="term" value="F:ATP binding"/>
    <property type="evidence" value="ECO:0007669"/>
    <property type="project" value="UniProtKB-KW"/>
</dbReference>
<dbReference type="GO" id="GO:0005829">
    <property type="term" value="C:cytosol"/>
    <property type="evidence" value="ECO:0007669"/>
    <property type="project" value="TreeGrafter"/>
</dbReference>
<dbReference type="AlphaFoldDB" id="A0A4Y1ZFN8"/>
<dbReference type="PANTHER" id="PTHR43311:SF2">
    <property type="entry name" value="GLUTAMATE--TRNA LIGASE, MITOCHONDRIAL-RELATED"/>
    <property type="match status" value="1"/>
</dbReference>
<evidence type="ECO:0000313" key="6">
    <source>
        <dbReference type="Proteomes" id="UP000319716"/>
    </source>
</evidence>
<reference evidence="5 6" key="1">
    <citation type="submission" date="2017-11" db="EMBL/GenBank/DDBJ databases">
        <title>Draft Genome Sequence of Sporolactobacillus inulinus NBRC 111894 Isolated from Koso, a Japanese Sugar-Vegetable Fermented Beverage.</title>
        <authorList>
            <person name="Chiou T.Y."/>
            <person name="Oshima K."/>
            <person name="Suda W."/>
            <person name="Hattori M."/>
            <person name="Takahashi T."/>
        </authorList>
    </citation>
    <scope>NUCLEOTIDE SEQUENCE [LARGE SCALE GENOMIC DNA]</scope>
    <source>
        <strain evidence="5 6">NBRC111894</strain>
    </source>
</reference>
<evidence type="ECO:0000256" key="4">
    <source>
        <dbReference type="ARBA" id="ARBA00023146"/>
    </source>
</evidence>
<dbReference type="Gene3D" id="3.90.800.10">
    <property type="entry name" value="Glutamyl-tRNA Synthetase, Domain 3"/>
    <property type="match status" value="1"/>
</dbReference>
<keyword evidence="4 5" id="KW-0030">Aminoacyl-tRNA synthetase</keyword>
<dbReference type="GO" id="GO:0006424">
    <property type="term" value="P:glutamyl-tRNA aminoacylation"/>
    <property type="evidence" value="ECO:0007669"/>
    <property type="project" value="TreeGrafter"/>
</dbReference>
<evidence type="ECO:0000256" key="3">
    <source>
        <dbReference type="ARBA" id="ARBA00022840"/>
    </source>
</evidence>
<evidence type="ECO:0000256" key="1">
    <source>
        <dbReference type="ARBA" id="ARBA00022598"/>
    </source>
</evidence>
<evidence type="ECO:0000256" key="2">
    <source>
        <dbReference type="ARBA" id="ARBA00022741"/>
    </source>
</evidence>
<dbReference type="Proteomes" id="UP000319716">
    <property type="component" value="Unassembled WGS sequence"/>
</dbReference>
<protein>
    <submittedName>
        <fullName evidence="5">Glutamyl-tRNA synthetase</fullName>
        <ecNumber evidence="5">6.1.1.17</ecNumber>
    </submittedName>
</protein>
<comment type="caution">
    <text evidence="5">The sequence shown here is derived from an EMBL/GenBank/DDBJ whole genome shotgun (WGS) entry which is preliminary data.</text>
</comment>
<dbReference type="EC" id="6.1.1.17" evidence="5"/>
<evidence type="ECO:0000313" key="5">
    <source>
        <dbReference type="EMBL" id="GAY77770.1"/>
    </source>
</evidence>
<name>A0A4Y1ZFN8_9BACL</name>
<keyword evidence="3" id="KW-0067">ATP-binding</keyword>
<sequence>MKWLGLEWDESVDVGGAYGPYRQMERLDIYKSITNSFSNKDLLTSATARLKN</sequence>
<dbReference type="EMBL" id="BEXB01000032">
    <property type="protein sequence ID" value="GAY77770.1"/>
    <property type="molecule type" value="Genomic_DNA"/>
</dbReference>
<dbReference type="PANTHER" id="PTHR43311">
    <property type="entry name" value="GLUTAMATE--TRNA LIGASE"/>
    <property type="match status" value="1"/>
</dbReference>
<keyword evidence="1 5" id="KW-0436">Ligase</keyword>
<dbReference type="SUPFAM" id="SSF52374">
    <property type="entry name" value="Nucleotidylyl transferase"/>
    <property type="match status" value="1"/>
</dbReference>
<dbReference type="GO" id="GO:0004818">
    <property type="term" value="F:glutamate-tRNA ligase activity"/>
    <property type="evidence" value="ECO:0007669"/>
    <property type="project" value="UniProtKB-EC"/>
</dbReference>
<proteinExistence type="predicted"/>
<gene>
    <name evidence="5" type="ORF">NBRC111894_3324</name>
</gene>
<accession>A0A4Y1ZFN8</accession>
<dbReference type="InterPro" id="IPR014729">
    <property type="entry name" value="Rossmann-like_a/b/a_fold"/>
</dbReference>
<dbReference type="Gene3D" id="3.40.50.620">
    <property type="entry name" value="HUPs"/>
    <property type="match status" value="1"/>
</dbReference>